<dbReference type="GO" id="GO:0030246">
    <property type="term" value="F:carbohydrate binding"/>
    <property type="evidence" value="ECO:0007669"/>
    <property type="project" value="InterPro"/>
</dbReference>
<gene>
    <name evidence="1" type="ORF">FF36_04083</name>
</gene>
<name>A0A0D8BBQ7_9ACTN</name>
<dbReference type="GO" id="GO:0004034">
    <property type="term" value="F:aldose 1-epimerase activity"/>
    <property type="evidence" value="ECO:0007669"/>
    <property type="project" value="UniProtKB-EC"/>
</dbReference>
<dbReference type="InterPro" id="IPR037480">
    <property type="entry name" value="YihR-like"/>
</dbReference>
<dbReference type="InterPro" id="IPR008183">
    <property type="entry name" value="Aldose_1/G6P_1-epimerase"/>
</dbReference>
<dbReference type="SUPFAM" id="SSF74650">
    <property type="entry name" value="Galactose mutarotase-like"/>
    <property type="match status" value="1"/>
</dbReference>
<organism evidence="1 2">
    <name type="scientific">Frankia torreyi</name>
    <dbReference type="NCBI Taxonomy" id="1856"/>
    <lineage>
        <taxon>Bacteria</taxon>
        <taxon>Bacillati</taxon>
        <taxon>Actinomycetota</taxon>
        <taxon>Actinomycetes</taxon>
        <taxon>Frankiales</taxon>
        <taxon>Frankiaceae</taxon>
        <taxon>Frankia</taxon>
    </lineage>
</organism>
<protein>
    <submittedName>
        <fullName evidence="1">Galactose mutarotase-like enzyme</fullName>
        <ecNumber evidence="1">5.1.3.3</ecNumber>
    </submittedName>
</protein>
<evidence type="ECO:0000313" key="1">
    <source>
        <dbReference type="EMBL" id="KJE21626.1"/>
    </source>
</evidence>
<dbReference type="EC" id="5.1.3.3" evidence="1"/>
<dbReference type="Proteomes" id="UP000032545">
    <property type="component" value="Unassembled WGS sequence"/>
</dbReference>
<dbReference type="AlphaFoldDB" id="A0A0D8BBQ7"/>
<dbReference type="GO" id="GO:0006006">
    <property type="term" value="P:glucose metabolic process"/>
    <property type="evidence" value="ECO:0007669"/>
    <property type="project" value="TreeGrafter"/>
</dbReference>
<dbReference type="EMBL" id="JYFN01000034">
    <property type="protein sequence ID" value="KJE21626.1"/>
    <property type="molecule type" value="Genomic_DNA"/>
</dbReference>
<dbReference type="InterPro" id="IPR011013">
    <property type="entry name" value="Gal_mutarotase_sf_dom"/>
</dbReference>
<keyword evidence="2" id="KW-1185">Reference proteome</keyword>
<dbReference type="Gene3D" id="2.70.98.10">
    <property type="match status" value="1"/>
</dbReference>
<dbReference type="InterPro" id="IPR014718">
    <property type="entry name" value="GH-type_carb-bd"/>
</dbReference>
<dbReference type="CDD" id="cd09022">
    <property type="entry name" value="Aldose_epim_Ec_YihR"/>
    <property type="match status" value="1"/>
</dbReference>
<keyword evidence="1" id="KW-0413">Isomerase</keyword>
<dbReference type="PATRIC" id="fig|1502723.3.peg.3789"/>
<reference evidence="2" key="1">
    <citation type="submission" date="2015-02" db="EMBL/GenBank/DDBJ databases">
        <title>Draft Genome of Frankia sp. CpI1-S.</title>
        <authorList>
            <person name="Oshone R.T."/>
            <person name="Ngom M."/>
            <person name="Ghodhbane-Gtari F."/>
            <person name="Gtari M."/>
            <person name="Morris K."/>
            <person name="Thomas K."/>
            <person name="Sen A."/>
            <person name="Tisa L.S."/>
        </authorList>
    </citation>
    <scope>NUCLEOTIDE SEQUENCE [LARGE SCALE GENOMIC DNA]</scope>
    <source>
        <strain evidence="2">CpI1-S</strain>
    </source>
</reference>
<dbReference type="PANTHER" id="PTHR10091:SF0">
    <property type="entry name" value="GALACTOSE MUTAROTASE"/>
    <property type="match status" value="1"/>
</dbReference>
<proteinExistence type="predicted"/>
<sequence length="335" mass="35011">MQGHPAADPAGVGGARQEEDAVDVVGALAPSGRQMELVHGESSVTITEVGGGLREYRIGAAPVLDGYGADAMASRGRGQLLLPWPNRIANGRYTFGGTTHQLPVNEVALGNASHGLTRWSAWELDRLGPAAVRASFILRAQSGYPFTVSFTAEYHLGDDGLTVTMTATNLGSQPAPVGMGAHPYLTTVGADGAAVRADDVELTVPAATWLETDDRSIPTGAREVAGAPVDFRLPRPIGSLALDTCYTGLSRDPDGRARVRLGAPGGGSVTVWMDETWPYVQVFTGDTLSPQERRRSIAVEPLTCPANAFNSGDGLRVLDPAETVGGTWGIQPTAG</sequence>
<accession>A0A0D8BBQ7</accession>
<dbReference type="PANTHER" id="PTHR10091">
    <property type="entry name" value="ALDOSE-1-EPIMERASE"/>
    <property type="match status" value="1"/>
</dbReference>
<reference evidence="1 2" key="2">
    <citation type="journal article" date="2016" name="Genome Announc.">
        <title>Permanent Draft Genome Sequences for Two Variants of Frankia sp. Strain CpI1, the First Frankia Strain Isolated from Root Nodules of Comptonia peregrina.</title>
        <authorList>
            <person name="Oshone R."/>
            <person name="Hurst S.G.IV."/>
            <person name="Abebe-Akele F."/>
            <person name="Simpson S."/>
            <person name="Morris K."/>
            <person name="Thomas W.K."/>
            <person name="Tisa L.S."/>
        </authorList>
    </citation>
    <scope>NUCLEOTIDE SEQUENCE [LARGE SCALE GENOMIC DNA]</scope>
    <source>
        <strain evidence="2">CpI1-S</strain>
    </source>
</reference>
<dbReference type="GO" id="GO:0033499">
    <property type="term" value="P:galactose catabolic process via UDP-galactose, Leloir pathway"/>
    <property type="evidence" value="ECO:0007669"/>
    <property type="project" value="TreeGrafter"/>
</dbReference>
<comment type="caution">
    <text evidence="1">The sequence shown here is derived from an EMBL/GenBank/DDBJ whole genome shotgun (WGS) entry which is preliminary data.</text>
</comment>
<evidence type="ECO:0000313" key="2">
    <source>
        <dbReference type="Proteomes" id="UP000032545"/>
    </source>
</evidence>
<dbReference type="Pfam" id="PF01263">
    <property type="entry name" value="Aldose_epim"/>
    <property type="match status" value="1"/>
</dbReference>